<dbReference type="InterPro" id="IPR008577">
    <property type="entry name" value="DUF859"/>
</dbReference>
<dbReference type="CDD" id="cd19958">
    <property type="entry name" value="pyocin_knob"/>
    <property type="match status" value="1"/>
</dbReference>
<protein>
    <recommendedName>
        <fullName evidence="2">Capsid and scaffold protein</fullName>
    </recommendedName>
</protein>
<accession>A0A8S5SQF9</accession>
<dbReference type="Pfam" id="PF05895">
    <property type="entry name" value="DUF859"/>
    <property type="match status" value="1"/>
</dbReference>
<proteinExistence type="predicted"/>
<sequence>MATATFSGQYGHNMTLEVWSGWNRPDTANNRSIVNVQARLRTNGYASMWGVTAPVTVTVDGKSESSNATVNIGTNSSLLFYGKDFVVPHNGDGTKTVGIKISVGLNAGGYGSSMVAFDLPLPTIARASTVNDVTGTLGSAMTININRKNSAFKHTVKYNFGSLSGTIATNVDTSVSWTPPLNLATAMPNKTSDWGNITVETYSGSSKIGSATCRLTLNVPDSVKPTLGSITLTDSNATVKNLLNTANTFAQVMSNIQVTFNNASGAYGSTISSYRAEIVGKNQSTNSNNGFLGMMNFNGTVTIRATVTDSRGRTSNAVDVKVTVINYFTPQISFTLQRSGSSSTTLTVTRNARIAPLTVGGKQKNKMIISFKYKEHSAANYTTDTGSAGGTWTTIDNLTNSRANLAATFSTLKTYDIIGKIEDAFTSYEFLATVGTEKFPIAIRPDRVGFGKTPENANAVDSDWVYKYKNKDIQHHKLTNNNGQIIQVARNTDMNTIVETGFYCGEELLHRPTATGMQSHTYFRVQRFDTNSTWVLQEAIDFNGKLSAYRVRIGGSWQDWQYYAVQNKVAEFTAVNQTKVYKTTISGPYGLNANATRCGNIVNLSINLVYTKAHKVSGKAAETIPVGWRPTTAQIITLTGHAGGGTGTQNWTDSFADLHYETDGGINFTIITKAQPLGMMGSITWITTDPFPS</sequence>
<evidence type="ECO:0000313" key="1">
    <source>
        <dbReference type="EMBL" id="DAF53285.1"/>
    </source>
</evidence>
<dbReference type="EMBL" id="BK032651">
    <property type="protein sequence ID" value="DAF53285.1"/>
    <property type="molecule type" value="Genomic_DNA"/>
</dbReference>
<reference evidence="1" key="1">
    <citation type="journal article" date="2021" name="Proc. Natl. Acad. Sci. U.S.A.">
        <title>A Catalog of Tens of Thousands of Viruses from Human Metagenomes Reveals Hidden Associations with Chronic Diseases.</title>
        <authorList>
            <person name="Tisza M.J."/>
            <person name="Buck C.B."/>
        </authorList>
    </citation>
    <scope>NUCLEOTIDE SEQUENCE</scope>
    <source>
        <strain evidence="1">CtHjK2</strain>
    </source>
</reference>
<name>A0A8S5SQF9_9CAUD</name>
<evidence type="ECO:0008006" key="2">
    <source>
        <dbReference type="Google" id="ProtNLM"/>
    </source>
</evidence>
<organism evidence="1">
    <name type="scientific">Siphoviridae sp. ctHjK2</name>
    <dbReference type="NCBI Taxonomy" id="2827831"/>
    <lineage>
        <taxon>Viruses</taxon>
        <taxon>Duplodnaviria</taxon>
        <taxon>Heunggongvirae</taxon>
        <taxon>Uroviricota</taxon>
        <taxon>Caudoviricetes</taxon>
    </lineage>
</organism>